<dbReference type="PROSITE" id="PS00652">
    <property type="entry name" value="TNFR_NGFR_1"/>
    <property type="match status" value="1"/>
</dbReference>
<dbReference type="Pfam" id="PF00020">
    <property type="entry name" value="TNFR_c6"/>
    <property type="match status" value="1"/>
</dbReference>
<feature type="disulfide bond" evidence="9">
    <location>
        <begin position="122"/>
        <end position="140"/>
    </location>
</feature>
<evidence type="ECO:0000256" key="8">
    <source>
        <dbReference type="ARBA" id="ARBA00023180"/>
    </source>
</evidence>
<keyword evidence="14" id="KW-1185">Reference proteome</keyword>
<evidence type="ECO:0000256" key="1">
    <source>
        <dbReference type="ARBA" id="ARBA00004167"/>
    </source>
</evidence>
<keyword evidence="8" id="KW-0325">Glycoprotein</keyword>
<evidence type="ECO:0000313" key="14">
    <source>
        <dbReference type="Proteomes" id="UP001159428"/>
    </source>
</evidence>
<organism evidence="13 14">
    <name type="scientific">Pocillopora meandrina</name>
    <dbReference type="NCBI Taxonomy" id="46732"/>
    <lineage>
        <taxon>Eukaryota</taxon>
        <taxon>Metazoa</taxon>
        <taxon>Cnidaria</taxon>
        <taxon>Anthozoa</taxon>
        <taxon>Hexacorallia</taxon>
        <taxon>Scleractinia</taxon>
        <taxon>Astrocoeniina</taxon>
        <taxon>Pocilloporidae</taxon>
        <taxon>Pocillopora</taxon>
    </lineage>
</organism>
<feature type="transmembrane region" description="Helical" evidence="11">
    <location>
        <begin position="33"/>
        <end position="51"/>
    </location>
</feature>
<dbReference type="SUPFAM" id="SSF47986">
    <property type="entry name" value="DEATH domain"/>
    <property type="match status" value="1"/>
</dbReference>
<evidence type="ECO:0000256" key="7">
    <source>
        <dbReference type="ARBA" id="ARBA00023170"/>
    </source>
</evidence>
<dbReference type="InterPro" id="IPR047526">
    <property type="entry name" value="TNR19/27/EDAR"/>
</dbReference>
<dbReference type="InterPro" id="IPR001368">
    <property type="entry name" value="TNFR/NGFR_Cys_rich_reg"/>
</dbReference>
<keyword evidence="6 9" id="KW-1015">Disulfide bond</keyword>
<gene>
    <name evidence="13" type="ORF">PMEA_00033075</name>
</gene>
<name>A0AAU9W4Q9_9CNID</name>
<feature type="domain" description="TNFR-Cys" evidence="12">
    <location>
        <begin position="100"/>
        <end position="140"/>
    </location>
</feature>
<dbReference type="GO" id="GO:0043123">
    <property type="term" value="P:positive regulation of canonical NF-kappaB signal transduction"/>
    <property type="evidence" value="ECO:0007669"/>
    <property type="project" value="InterPro"/>
</dbReference>
<feature type="region of interest" description="Disordered" evidence="10">
    <location>
        <begin position="334"/>
        <end position="354"/>
    </location>
</feature>
<protein>
    <recommendedName>
        <fullName evidence="12">TNFR-Cys domain-containing protein</fullName>
    </recommendedName>
</protein>
<evidence type="ECO:0000259" key="12">
    <source>
        <dbReference type="PROSITE" id="PS50050"/>
    </source>
</evidence>
<dbReference type="PANTHER" id="PTHR12120">
    <property type="entry name" value="TNFR-CYS DOMAIN-CONTAINING PROTEIN"/>
    <property type="match status" value="1"/>
</dbReference>
<accession>A0AAU9W4Q9</accession>
<dbReference type="GO" id="GO:0016020">
    <property type="term" value="C:membrane"/>
    <property type="evidence" value="ECO:0007669"/>
    <property type="project" value="UniProtKB-SubCell"/>
</dbReference>
<dbReference type="Gene3D" id="2.10.50.10">
    <property type="entry name" value="Tumor Necrosis Factor Receptor, subunit A, domain 2"/>
    <property type="match status" value="2"/>
</dbReference>
<dbReference type="InterPro" id="IPR011029">
    <property type="entry name" value="DEATH-like_dom_sf"/>
</dbReference>
<dbReference type="Gene3D" id="1.10.533.10">
    <property type="entry name" value="Death Domain, Fas"/>
    <property type="match status" value="1"/>
</dbReference>
<keyword evidence="4 11" id="KW-1133">Transmembrane helix</keyword>
<evidence type="ECO:0000256" key="5">
    <source>
        <dbReference type="ARBA" id="ARBA00023136"/>
    </source>
</evidence>
<evidence type="ECO:0000256" key="10">
    <source>
        <dbReference type="SAM" id="MobiDB-lite"/>
    </source>
</evidence>
<comment type="caution">
    <text evidence="13">The sequence shown here is derived from an EMBL/GenBank/DDBJ whole genome shotgun (WGS) entry which is preliminary data.</text>
</comment>
<dbReference type="GO" id="GO:0038023">
    <property type="term" value="F:signaling receptor activity"/>
    <property type="evidence" value="ECO:0007669"/>
    <property type="project" value="InterPro"/>
</dbReference>
<keyword evidence="7" id="KW-0675">Receptor</keyword>
<feature type="disulfide bond" evidence="9">
    <location>
        <begin position="101"/>
        <end position="116"/>
    </location>
</feature>
<comment type="subcellular location">
    <subcellularLocation>
        <location evidence="1">Membrane</location>
        <topology evidence="1">Single-pass membrane protein</topology>
    </subcellularLocation>
</comment>
<evidence type="ECO:0000256" key="2">
    <source>
        <dbReference type="ARBA" id="ARBA00022692"/>
    </source>
</evidence>
<evidence type="ECO:0000256" key="6">
    <source>
        <dbReference type="ARBA" id="ARBA00023157"/>
    </source>
</evidence>
<reference evidence="13 14" key="1">
    <citation type="submission" date="2022-05" db="EMBL/GenBank/DDBJ databases">
        <authorList>
            <consortium name="Genoscope - CEA"/>
            <person name="William W."/>
        </authorList>
    </citation>
    <scope>NUCLEOTIDE SEQUENCE [LARGE SCALE GENOMIC DNA]</scope>
</reference>
<feature type="repeat" description="TNFR-Cys" evidence="9">
    <location>
        <begin position="100"/>
        <end position="140"/>
    </location>
</feature>
<proteinExistence type="predicted"/>
<evidence type="ECO:0000256" key="11">
    <source>
        <dbReference type="SAM" id="Phobius"/>
    </source>
</evidence>
<evidence type="ECO:0000256" key="4">
    <source>
        <dbReference type="ARBA" id="ARBA00022989"/>
    </source>
</evidence>
<evidence type="ECO:0000256" key="9">
    <source>
        <dbReference type="PROSITE-ProRule" id="PRU00206"/>
    </source>
</evidence>
<feature type="region of interest" description="Disordered" evidence="10">
    <location>
        <begin position="274"/>
        <end position="304"/>
    </location>
</feature>
<feature type="compositionally biased region" description="Polar residues" evidence="10">
    <location>
        <begin position="334"/>
        <end position="353"/>
    </location>
</feature>
<keyword evidence="5 11" id="KW-0472">Membrane</keyword>
<feature type="transmembrane region" description="Helical" evidence="11">
    <location>
        <begin position="246"/>
        <end position="269"/>
    </location>
</feature>
<feature type="disulfide bond" evidence="9">
    <location>
        <begin position="119"/>
        <end position="132"/>
    </location>
</feature>
<keyword evidence="3" id="KW-0677">Repeat</keyword>
<evidence type="ECO:0000256" key="3">
    <source>
        <dbReference type="ARBA" id="ARBA00022737"/>
    </source>
</evidence>
<dbReference type="AlphaFoldDB" id="A0AAU9W4Q9"/>
<dbReference type="GO" id="GO:0046330">
    <property type="term" value="P:positive regulation of JNK cascade"/>
    <property type="evidence" value="ECO:0007669"/>
    <property type="project" value="InterPro"/>
</dbReference>
<sequence length="473" mass="52081">MGQKSSRLLELSSTKFTSTGLHHFVCTMTRKDIVAALWFFMLVCPIGANFSCKSEQIIWTNAAGKAGYQCLDCPSCPAGSEPSVPCGTKIENWTDIHCVPCQLGKTYSDKYDKAHCKPCTVCSTGKAILKNCTLESNSKCSRCKEGYYYKPLSFSCDPCSECCGDEKDLVASECSSHKHKCKVRSTPCNKQIRSTKSTLRLTKPTPPPSIVSTHQPTSSIVVKETKSSIMPTQVVDKDAPTDIGKIGIILLAAVAVVVSLGIFVAIVITKCGRPRNTLKPSGEQESTSIEKSSPKIKAASQSNESISPSLHPVFIQSSGSMTLLHNWCESSDESGLQIPQSQDSASLPPSRSNAPARVEYAVSPEDVTLEKLEENHHDVFDWMCDKLETMQRGRWNFERLAFRYNIPSTIVRSLKNAFQRNGSPSHELMDHLKATHPDLPLHHVIDNLEKIGRNDIAQGLRPYLKKNDDISLA</sequence>
<dbReference type="PANTHER" id="PTHR12120:SF10">
    <property type="entry name" value="TNFR-CYS DOMAIN-CONTAINING PROTEIN"/>
    <property type="match status" value="1"/>
</dbReference>
<dbReference type="Proteomes" id="UP001159428">
    <property type="component" value="Unassembled WGS sequence"/>
</dbReference>
<dbReference type="PROSITE" id="PS50050">
    <property type="entry name" value="TNFR_NGFR_2"/>
    <property type="match status" value="1"/>
</dbReference>
<keyword evidence="2 11" id="KW-0812">Transmembrane</keyword>
<dbReference type="EMBL" id="CALNXJ010000008">
    <property type="protein sequence ID" value="CAH3046071.1"/>
    <property type="molecule type" value="Genomic_DNA"/>
</dbReference>
<evidence type="ECO:0000313" key="13">
    <source>
        <dbReference type="EMBL" id="CAH3046071.1"/>
    </source>
</evidence>